<dbReference type="InterPro" id="IPR053261">
    <property type="entry name" value="Polyketide-peptide_reg"/>
</dbReference>
<dbReference type="Proteomes" id="UP000193067">
    <property type="component" value="Unassembled WGS sequence"/>
</dbReference>
<dbReference type="EMBL" id="KZ084146">
    <property type="protein sequence ID" value="OSC97786.1"/>
    <property type="molecule type" value="Genomic_DNA"/>
</dbReference>
<dbReference type="PANTHER" id="PTHR41813:SF2">
    <property type="entry name" value="REGULATOR PAB1642, PUTATIVE (AFU_ORTHOLOGUE AFUA_3G11955)-RELATED"/>
    <property type="match status" value="1"/>
</dbReference>
<dbReference type="AlphaFoldDB" id="A0A1Y2I9F7"/>
<dbReference type="Gene3D" id="1.20.910.10">
    <property type="entry name" value="Heme oxygenase-like"/>
    <property type="match status" value="1"/>
</dbReference>
<keyword evidence="3" id="KW-1185">Reference proteome</keyword>
<reference evidence="2 3" key="1">
    <citation type="journal article" date="2015" name="Biotechnol. Biofuels">
        <title>Enhanced degradation of softwood versus hardwood by the white-rot fungus Pycnoporus coccineus.</title>
        <authorList>
            <person name="Couturier M."/>
            <person name="Navarro D."/>
            <person name="Chevret D."/>
            <person name="Henrissat B."/>
            <person name="Piumi F."/>
            <person name="Ruiz-Duenas F.J."/>
            <person name="Martinez A.T."/>
            <person name="Grigoriev I.V."/>
            <person name="Riley R."/>
            <person name="Lipzen A."/>
            <person name="Berrin J.G."/>
            <person name="Master E.R."/>
            <person name="Rosso M.N."/>
        </authorList>
    </citation>
    <scope>NUCLEOTIDE SEQUENCE [LARGE SCALE GENOMIC DNA]</scope>
    <source>
        <strain evidence="2 3">BRFM310</strain>
    </source>
</reference>
<dbReference type="InterPro" id="IPR004305">
    <property type="entry name" value="Thiaminase-2/PQQC"/>
</dbReference>
<dbReference type="GO" id="GO:0006772">
    <property type="term" value="P:thiamine metabolic process"/>
    <property type="evidence" value="ECO:0007669"/>
    <property type="project" value="UniProtKB-ARBA"/>
</dbReference>
<dbReference type="PANTHER" id="PTHR41813">
    <property type="entry name" value="REGULATOR PAB1642, PUTATIVE (AFU_ORTHOLOGUE AFUA_3G11955)-RELATED"/>
    <property type="match status" value="1"/>
</dbReference>
<dbReference type="STRING" id="1353009.A0A1Y2I9F7"/>
<accession>A0A1Y2I9F7</accession>
<evidence type="ECO:0000259" key="1">
    <source>
        <dbReference type="Pfam" id="PF03070"/>
    </source>
</evidence>
<dbReference type="Pfam" id="PF03070">
    <property type="entry name" value="TENA_THI-4"/>
    <property type="match status" value="1"/>
</dbReference>
<organism evidence="2 3">
    <name type="scientific">Trametes coccinea (strain BRFM310)</name>
    <name type="common">Pycnoporus coccineus</name>
    <dbReference type="NCBI Taxonomy" id="1353009"/>
    <lineage>
        <taxon>Eukaryota</taxon>
        <taxon>Fungi</taxon>
        <taxon>Dikarya</taxon>
        <taxon>Basidiomycota</taxon>
        <taxon>Agaricomycotina</taxon>
        <taxon>Agaricomycetes</taxon>
        <taxon>Polyporales</taxon>
        <taxon>Polyporaceae</taxon>
        <taxon>Trametes</taxon>
    </lineage>
</organism>
<dbReference type="SUPFAM" id="SSF48613">
    <property type="entry name" value="Heme oxygenase-like"/>
    <property type="match status" value="1"/>
</dbReference>
<evidence type="ECO:0000313" key="2">
    <source>
        <dbReference type="EMBL" id="OSC97786.1"/>
    </source>
</evidence>
<feature type="domain" description="Thiaminase-2/PQQC" evidence="1">
    <location>
        <begin position="21"/>
        <end position="233"/>
    </location>
</feature>
<gene>
    <name evidence="2" type="ORF">PYCCODRAFT_1481060</name>
</gene>
<proteinExistence type="predicted"/>
<evidence type="ECO:0000313" key="3">
    <source>
        <dbReference type="Proteomes" id="UP000193067"/>
    </source>
</evidence>
<name>A0A1Y2I9F7_TRAC3</name>
<dbReference type="OrthoDB" id="37730at2759"/>
<sequence length="244" mass="26861">MSVPLTAHLTSLSTPRPYSAATEHAFLTAAGTGTLPPALLSLYLSQDRIYAAHAYPRFLGQLLARVPFSSLNAPDSPEERFHGEVVDMLAGALLNVRREVAMFAEVEKAFGLPPFAQWRERKATRDYTAEMARVGALGSLEDGLVFLWAMERVYLDAWRHVKSLLPNATSGAGPALPAIKQLTDNWTCPEFVQFVDTLEGLVNRLPILPGSRAYARAEEIWARVVELEEAFWPIGGEELAALNV</sequence>
<dbReference type="CDD" id="cd19357">
    <property type="entry name" value="TenA_E_At3g16990-like"/>
    <property type="match status" value="1"/>
</dbReference>
<protein>
    <submittedName>
        <fullName evidence="2">Heme oxygenase-like protein</fullName>
    </submittedName>
</protein>
<dbReference type="InterPro" id="IPR016084">
    <property type="entry name" value="Haem_Oase-like_multi-hlx"/>
</dbReference>